<dbReference type="InterPro" id="IPR015424">
    <property type="entry name" value="PyrdxlP-dep_Trfase"/>
</dbReference>
<dbReference type="AlphaFoldDB" id="A0A9P0XDP0"/>
<evidence type="ECO:0000256" key="1">
    <source>
        <dbReference type="ARBA" id="ARBA00001933"/>
    </source>
</evidence>
<dbReference type="Proteomes" id="UP001152562">
    <property type="component" value="Unassembled WGS sequence"/>
</dbReference>
<dbReference type="InterPro" id="IPR002129">
    <property type="entry name" value="PyrdxlP-dep_de-COase"/>
</dbReference>
<dbReference type="GO" id="GO:0004058">
    <property type="term" value="F:aromatic-L-amino-acid decarboxylase activity"/>
    <property type="evidence" value="ECO:0007669"/>
    <property type="project" value="TreeGrafter"/>
</dbReference>
<accession>A0A9P0XDP0</accession>
<keyword evidence="4 6" id="KW-0456">Lyase</keyword>
<evidence type="ECO:0000256" key="4">
    <source>
        <dbReference type="ARBA" id="ARBA00023239"/>
    </source>
</evidence>
<reference evidence="7" key="1">
    <citation type="submission" date="2022-05" db="EMBL/GenBank/DDBJ databases">
        <authorList>
            <person name="Okamura Y."/>
        </authorList>
    </citation>
    <scope>NUCLEOTIDE SEQUENCE</scope>
</reference>
<evidence type="ECO:0000256" key="5">
    <source>
        <dbReference type="PIRSR" id="PIRSR602129-50"/>
    </source>
</evidence>
<dbReference type="EMBL" id="CALOZG010000028">
    <property type="protein sequence ID" value="CAH4032392.1"/>
    <property type="molecule type" value="Genomic_DNA"/>
</dbReference>
<proteinExistence type="inferred from homology"/>
<dbReference type="GO" id="GO:0005737">
    <property type="term" value="C:cytoplasm"/>
    <property type="evidence" value="ECO:0007669"/>
    <property type="project" value="TreeGrafter"/>
</dbReference>
<protein>
    <recommendedName>
        <fullName evidence="9">Aromatic-L-amino-acid decarboxylase</fullName>
    </recommendedName>
</protein>
<dbReference type="InterPro" id="IPR015421">
    <property type="entry name" value="PyrdxlP-dep_Trfase_major"/>
</dbReference>
<dbReference type="SUPFAM" id="SSF53383">
    <property type="entry name" value="PLP-dependent transferases"/>
    <property type="match status" value="1"/>
</dbReference>
<dbReference type="GO" id="GO:0030170">
    <property type="term" value="F:pyridoxal phosphate binding"/>
    <property type="evidence" value="ECO:0007669"/>
    <property type="project" value="InterPro"/>
</dbReference>
<gene>
    <name evidence="7" type="ORF">PIBRA_LOCUS8779</name>
</gene>
<comment type="caution">
    <text evidence="7">The sequence shown here is derived from an EMBL/GenBank/DDBJ whole genome shotgun (WGS) entry which is preliminary data.</text>
</comment>
<dbReference type="Gene3D" id="1.20.1340.10">
    <property type="entry name" value="dopa decarboxylase, N-terminal domain"/>
    <property type="match status" value="1"/>
</dbReference>
<dbReference type="Gene3D" id="3.40.640.10">
    <property type="entry name" value="Type I PLP-dependent aspartate aminotransferase-like (Major domain)"/>
    <property type="match status" value="1"/>
</dbReference>
<dbReference type="PANTHER" id="PTHR11999:SF60">
    <property type="entry name" value="3,4-DIHYDROXYPHENYLACETALDEHYDE SYNTHASE"/>
    <property type="match status" value="1"/>
</dbReference>
<dbReference type="GO" id="GO:0006584">
    <property type="term" value="P:catecholamine metabolic process"/>
    <property type="evidence" value="ECO:0007669"/>
    <property type="project" value="TreeGrafter"/>
</dbReference>
<keyword evidence="3 5" id="KW-0663">Pyridoxal phosphate</keyword>
<dbReference type="InterPro" id="IPR015422">
    <property type="entry name" value="PyrdxlP-dep_Trfase_small"/>
</dbReference>
<name>A0A9P0XDP0_PIEBR</name>
<keyword evidence="8" id="KW-1185">Reference proteome</keyword>
<comment type="cofactor">
    <cofactor evidence="1 5 6">
        <name>pyridoxal 5'-phosphate</name>
        <dbReference type="ChEBI" id="CHEBI:597326"/>
    </cofactor>
</comment>
<feature type="modified residue" description="N6-(pyridoxal phosphate)lysine" evidence="5">
    <location>
        <position position="302"/>
    </location>
</feature>
<evidence type="ECO:0000256" key="6">
    <source>
        <dbReference type="RuleBase" id="RU000382"/>
    </source>
</evidence>
<evidence type="ECO:0000313" key="8">
    <source>
        <dbReference type="Proteomes" id="UP001152562"/>
    </source>
</evidence>
<sequence>MDSQQFKEFGKAAVEFIAEFNDTVRERDVLPSVEPGYLLSLLPENAPEEPQDWQAVFKDFKDTIIPGLAAWQSPQFHGFYPCGSSYPSIVGSLLTDGLGTICITWASGPVITELEIVTLNWMGKMIGLPEEFLNSSLGTGGGVIHSSASEAVFLCLLAAKEKTLRRLKQDPNFDEDQAKLKLVAYTSDQCNSAIEKSGVLGSMKMRLLKSDSDGRLRGETLKKAIQEDKEKGLIPCYVVATLGTTATCAFDPLEELGPICQEESIWLHVDAAYAGAAFICPEYKYLMDGVSYGDSFNFNAHKWLLTNISVSPTWVKNDMDFINTFDVQRVYLDDVNSEIKIPDFRHWQLPLGRRFRALKLWLVLKIYGAKGLREHIRNQVSLAQYFAQLVRTDKRFVVDPEPSMGLVCIRLVEGDDLTKTLLDNLIAKRKIFMVSAFSGSKVIIRVTIGSRFTNKSDIEVTWNLIKAEADILFGERSLKIFKQL</sequence>
<dbReference type="CDD" id="cd06450">
    <property type="entry name" value="DOPA_deC_like"/>
    <property type="match status" value="1"/>
</dbReference>
<dbReference type="OrthoDB" id="639767at2759"/>
<dbReference type="GO" id="GO:0006520">
    <property type="term" value="P:amino acid metabolic process"/>
    <property type="evidence" value="ECO:0007669"/>
    <property type="project" value="InterPro"/>
</dbReference>
<evidence type="ECO:0000256" key="3">
    <source>
        <dbReference type="ARBA" id="ARBA00022898"/>
    </source>
</evidence>
<dbReference type="Gene3D" id="3.90.1150.10">
    <property type="entry name" value="Aspartate Aminotransferase, domain 1"/>
    <property type="match status" value="1"/>
</dbReference>
<dbReference type="PRINTS" id="PR00800">
    <property type="entry name" value="YHDCRBOXLASE"/>
</dbReference>
<evidence type="ECO:0008006" key="9">
    <source>
        <dbReference type="Google" id="ProtNLM"/>
    </source>
</evidence>
<organism evidence="7 8">
    <name type="scientific">Pieris brassicae</name>
    <name type="common">White butterfly</name>
    <name type="synonym">Large white butterfly</name>
    <dbReference type="NCBI Taxonomy" id="7116"/>
    <lineage>
        <taxon>Eukaryota</taxon>
        <taxon>Metazoa</taxon>
        <taxon>Ecdysozoa</taxon>
        <taxon>Arthropoda</taxon>
        <taxon>Hexapoda</taxon>
        <taxon>Insecta</taxon>
        <taxon>Pterygota</taxon>
        <taxon>Neoptera</taxon>
        <taxon>Endopterygota</taxon>
        <taxon>Lepidoptera</taxon>
        <taxon>Glossata</taxon>
        <taxon>Ditrysia</taxon>
        <taxon>Papilionoidea</taxon>
        <taxon>Pieridae</taxon>
        <taxon>Pierinae</taxon>
        <taxon>Pieris</taxon>
    </lineage>
</organism>
<evidence type="ECO:0000256" key="2">
    <source>
        <dbReference type="ARBA" id="ARBA00009533"/>
    </source>
</evidence>
<dbReference type="PANTHER" id="PTHR11999">
    <property type="entry name" value="GROUP II PYRIDOXAL-5-PHOSPHATE DECARBOXYLASE"/>
    <property type="match status" value="1"/>
</dbReference>
<dbReference type="GO" id="GO:0019752">
    <property type="term" value="P:carboxylic acid metabolic process"/>
    <property type="evidence" value="ECO:0007669"/>
    <property type="project" value="InterPro"/>
</dbReference>
<dbReference type="Pfam" id="PF00282">
    <property type="entry name" value="Pyridoxal_deC"/>
    <property type="match status" value="1"/>
</dbReference>
<dbReference type="FunFam" id="3.40.640.10:FF:000025">
    <property type="entry name" value="Histidine decarboxylase"/>
    <property type="match status" value="1"/>
</dbReference>
<comment type="similarity">
    <text evidence="2 6">Belongs to the group II decarboxylase family.</text>
</comment>
<dbReference type="InterPro" id="IPR010977">
    <property type="entry name" value="Aromatic_deC"/>
</dbReference>
<evidence type="ECO:0000313" key="7">
    <source>
        <dbReference type="EMBL" id="CAH4032392.1"/>
    </source>
</evidence>